<comment type="similarity">
    <text evidence="3">Belongs to the Rsd/AlgQ family.</text>
</comment>
<protein>
    <submittedName>
        <fullName evidence="4">Sigma D regulator</fullName>
    </submittedName>
</protein>
<dbReference type="InterPro" id="IPR038309">
    <property type="entry name" value="Rsd/AlgQ_sf"/>
</dbReference>
<keyword evidence="2 3" id="KW-0804">Transcription</keyword>
<evidence type="ECO:0000313" key="5">
    <source>
        <dbReference type="Proteomes" id="UP001218788"/>
    </source>
</evidence>
<keyword evidence="1 3" id="KW-0805">Transcription regulation</keyword>
<dbReference type="Gene3D" id="1.20.120.1370">
    <property type="entry name" value="Regulator of RNA polymerase sigma(70) subunit, domain 4"/>
    <property type="match status" value="1"/>
</dbReference>
<name>A0ABT5KYK6_9ALTE</name>
<evidence type="ECO:0000256" key="2">
    <source>
        <dbReference type="ARBA" id="ARBA00023163"/>
    </source>
</evidence>
<proteinExistence type="inferred from homology"/>
<organism evidence="4 5">
    <name type="scientific">Alteromonas gilva</name>
    <dbReference type="NCBI Taxonomy" id="2987522"/>
    <lineage>
        <taxon>Bacteria</taxon>
        <taxon>Pseudomonadati</taxon>
        <taxon>Pseudomonadota</taxon>
        <taxon>Gammaproteobacteria</taxon>
        <taxon>Alteromonadales</taxon>
        <taxon>Alteromonadaceae</taxon>
        <taxon>Alteromonas/Salinimonas group</taxon>
        <taxon>Alteromonas</taxon>
    </lineage>
</organism>
<dbReference type="InterPro" id="IPR007448">
    <property type="entry name" value="Sigma70_reg_Rsd_AlgQ"/>
</dbReference>
<dbReference type="Pfam" id="PF04353">
    <property type="entry name" value="Rsd_AlgQ"/>
    <property type="match status" value="1"/>
</dbReference>
<sequence>MLNQVEIAKQRWGGANKTIDAWLDERRELLIKYCQLAGVNGRTQGALPDMAEVDEFCSILMDYLSVGHFEVYEMLVSDDPKGLKLKQHIFPRISDTTNIALDFNDKFSEKFDVDSAHSFDADITRLGEALVDRFELEDQLIKHIHVTVNDAVPS</sequence>
<dbReference type="NCBIfam" id="NF008723">
    <property type="entry name" value="PRK11718.1"/>
    <property type="match status" value="1"/>
</dbReference>
<reference evidence="4 5" key="1">
    <citation type="submission" date="2022-10" db="EMBL/GenBank/DDBJ databases">
        <title>Alteromonas sp. chi3 Genome sequencing.</title>
        <authorList>
            <person name="Park S."/>
        </authorList>
    </citation>
    <scope>NUCLEOTIDE SEQUENCE [LARGE SCALE GENOMIC DNA]</scope>
    <source>
        <strain evidence="5">chi3</strain>
    </source>
</reference>
<dbReference type="RefSeq" id="WP_273638433.1">
    <property type="nucleotide sequence ID" value="NZ_JAQQXP010000001.1"/>
</dbReference>
<evidence type="ECO:0000256" key="1">
    <source>
        <dbReference type="ARBA" id="ARBA00023015"/>
    </source>
</evidence>
<accession>A0ABT5KYK6</accession>
<dbReference type="Proteomes" id="UP001218788">
    <property type="component" value="Unassembled WGS sequence"/>
</dbReference>
<keyword evidence="5" id="KW-1185">Reference proteome</keyword>
<dbReference type="PIRSF" id="PIRSF016548">
    <property type="entry name" value="Rsd_AlgQ"/>
    <property type="match status" value="1"/>
</dbReference>
<dbReference type="EMBL" id="JAQQXP010000001">
    <property type="protein sequence ID" value="MDC8829859.1"/>
    <property type="molecule type" value="Genomic_DNA"/>
</dbReference>
<gene>
    <name evidence="4" type="primary">rsd</name>
    <name evidence="4" type="ORF">OIK42_03680</name>
</gene>
<evidence type="ECO:0000313" key="4">
    <source>
        <dbReference type="EMBL" id="MDC8829859.1"/>
    </source>
</evidence>
<comment type="caution">
    <text evidence="4">The sequence shown here is derived from an EMBL/GenBank/DDBJ whole genome shotgun (WGS) entry which is preliminary data.</text>
</comment>
<evidence type="ECO:0000256" key="3">
    <source>
        <dbReference type="RuleBase" id="RU004409"/>
    </source>
</evidence>